<dbReference type="EMBL" id="CAMXCT020000420">
    <property type="protein sequence ID" value="CAL1131916.1"/>
    <property type="molecule type" value="Genomic_DNA"/>
</dbReference>
<feature type="region of interest" description="Disordered" evidence="1">
    <location>
        <begin position="556"/>
        <end position="611"/>
    </location>
</feature>
<feature type="transmembrane region" description="Helical" evidence="2">
    <location>
        <begin position="96"/>
        <end position="118"/>
    </location>
</feature>
<reference evidence="3" key="1">
    <citation type="submission" date="2022-10" db="EMBL/GenBank/DDBJ databases">
        <authorList>
            <person name="Chen Y."/>
            <person name="Dougan E. K."/>
            <person name="Chan C."/>
            <person name="Rhodes N."/>
            <person name="Thang M."/>
        </authorList>
    </citation>
    <scope>NUCLEOTIDE SEQUENCE</scope>
</reference>
<proteinExistence type="predicted"/>
<dbReference type="Proteomes" id="UP001152797">
    <property type="component" value="Unassembled WGS sequence"/>
</dbReference>
<sequence length="611" mass="68654">MDSIPGSPDGRWDTEGESSAPKTYELMIVAFLIAIIWVYSCHVFVKSLGGWSHLRMRCRGLAKRCLHPGCGITSLWGEQNKRRAKLQEKQIQRVRAGILFSCFALGAVMVAYFLAAILPADPVISFNLQHHLGIAAIWLGFVLIYLLGEDPCCRCLIRIPYHVCMMTLAVHVMPWSTVSDDRDVIQFLACLFRFAFLPLAIDIFSVTFWSAMISSFVWYKHPVQGPLDAVYTAVTIAAFWWLRRATEAEATLQMEMADLRSMRSACHTVLSSVCDAVVELDESMNILEDVHRLGAWLVHGRLDQLRGQEIQQFLHSEVDRDTFVREVSRENHANIAAAFHVKMRDGSGTAIPAECFHAKFEWGSEEKHLIAFREFSDSQALAVPIPSKAEQPDGFEVSEEVKKMQMSGGVAVIEFNALTFETLGATAAFCDKFHGEKHLNQKVVDYLPDKARDRFLQDLTLISNELLNSDSSLAEAELRLPLVVKGQVCKCSCRMTIYKCHFDGPRALGHFDGPRALEQLAFVKGHRMGVEELDLEEERVVVKLFVMEIDDGTEEMSWKLGSSRSSTSGSGSPSRKSRSRSSPRRQRTSNTPECGDLRTLNQRSSSWPLPL</sequence>
<evidence type="ECO:0000313" key="3">
    <source>
        <dbReference type="EMBL" id="CAI3978541.1"/>
    </source>
</evidence>
<feature type="compositionally biased region" description="Low complexity" evidence="1">
    <location>
        <begin position="561"/>
        <end position="574"/>
    </location>
</feature>
<keyword evidence="5" id="KW-1185">Reference proteome</keyword>
<name>A0A9P1BS98_9DINO</name>
<comment type="caution">
    <text evidence="3">The sequence shown here is derived from an EMBL/GenBank/DDBJ whole genome shotgun (WGS) entry which is preliminary data.</text>
</comment>
<evidence type="ECO:0000256" key="1">
    <source>
        <dbReference type="SAM" id="MobiDB-lite"/>
    </source>
</evidence>
<accession>A0A9P1BS98</accession>
<organism evidence="3">
    <name type="scientific">Cladocopium goreaui</name>
    <dbReference type="NCBI Taxonomy" id="2562237"/>
    <lineage>
        <taxon>Eukaryota</taxon>
        <taxon>Sar</taxon>
        <taxon>Alveolata</taxon>
        <taxon>Dinophyceae</taxon>
        <taxon>Suessiales</taxon>
        <taxon>Symbiodiniaceae</taxon>
        <taxon>Cladocopium</taxon>
    </lineage>
</organism>
<dbReference type="EMBL" id="CAMXCT030000420">
    <property type="protein sequence ID" value="CAL4765853.1"/>
    <property type="molecule type" value="Genomic_DNA"/>
</dbReference>
<feature type="transmembrane region" description="Helical" evidence="2">
    <location>
        <begin position="130"/>
        <end position="147"/>
    </location>
</feature>
<feature type="compositionally biased region" description="Polar residues" evidence="1">
    <location>
        <begin position="599"/>
        <end position="611"/>
    </location>
</feature>
<protein>
    <submittedName>
        <fullName evidence="3">Uncharacterized protein</fullName>
    </submittedName>
</protein>
<dbReference type="OrthoDB" id="428694at2759"/>
<keyword evidence="2" id="KW-0472">Membrane</keyword>
<gene>
    <name evidence="3" type="ORF">C1SCF055_LOCUS6587</name>
</gene>
<feature type="transmembrane region" description="Helical" evidence="2">
    <location>
        <begin position="26"/>
        <end position="45"/>
    </location>
</feature>
<dbReference type="EMBL" id="CAMXCT010000420">
    <property type="protein sequence ID" value="CAI3978541.1"/>
    <property type="molecule type" value="Genomic_DNA"/>
</dbReference>
<feature type="compositionally biased region" description="Basic residues" evidence="1">
    <location>
        <begin position="575"/>
        <end position="587"/>
    </location>
</feature>
<evidence type="ECO:0000313" key="5">
    <source>
        <dbReference type="Proteomes" id="UP001152797"/>
    </source>
</evidence>
<evidence type="ECO:0000313" key="4">
    <source>
        <dbReference type="EMBL" id="CAL4765853.1"/>
    </source>
</evidence>
<reference evidence="4 5" key="2">
    <citation type="submission" date="2024-05" db="EMBL/GenBank/DDBJ databases">
        <authorList>
            <person name="Chen Y."/>
            <person name="Shah S."/>
            <person name="Dougan E. K."/>
            <person name="Thang M."/>
            <person name="Chan C."/>
        </authorList>
    </citation>
    <scope>NUCLEOTIDE SEQUENCE [LARGE SCALE GENOMIC DNA]</scope>
</reference>
<evidence type="ECO:0000256" key="2">
    <source>
        <dbReference type="SAM" id="Phobius"/>
    </source>
</evidence>
<keyword evidence="2" id="KW-1133">Transmembrane helix</keyword>
<dbReference type="AlphaFoldDB" id="A0A9P1BS98"/>
<keyword evidence="2" id="KW-0812">Transmembrane</keyword>
<feature type="transmembrane region" description="Helical" evidence="2">
    <location>
        <begin position="184"/>
        <end position="211"/>
    </location>
</feature>